<feature type="region of interest" description="Disordered" evidence="1">
    <location>
        <begin position="25"/>
        <end position="95"/>
    </location>
</feature>
<reference evidence="2" key="1">
    <citation type="journal article" date="2019" name="bioRxiv">
        <title>The Genome of the Zebra Mussel, Dreissena polymorpha: A Resource for Invasive Species Research.</title>
        <authorList>
            <person name="McCartney M.A."/>
            <person name="Auch B."/>
            <person name="Kono T."/>
            <person name="Mallez S."/>
            <person name="Zhang Y."/>
            <person name="Obille A."/>
            <person name="Becker A."/>
            <person name="Abrahante J.E."/>
            <person name="Garbe J."/>
            <person name="Badalamenti J.P."/>
            <person name="Herman A."/>
            <person name="Mangelson H."/>
            <person name="Liachko I."/>
            <person name="Sullivan S."/>
            <person name="Sone E.D."/>
            <person name="Koren S."/>
            <person name="Silverstein K.A.T."/>
            <person name="Beckman K.B."/>
            <person name="Gohl D.M."/>
        </authorList>
    </citation>
    <scope>NUCLEOTIDE SEQUENCE</scope>
    <source>
        <strain evidence="2">Duluth1</strain>
        <tissue evidence="2">Whole animal</tissue>
    </source>
</reference>
<organism evidence="2 3">
    <name type="scientific">Dreissena polymorpha</name>
    <name type="common">Zebra mussel</name>
    <name type="synonym">Mytilus polymorpha</name>
    <dbReference type="NCBI Taxonomy" id="45954"/>
    <lineage>
        <taxon>Eukaryota</taxon>
        <taxon>Metazoa</taxon>
        <taxon>Spiralia</taxon>
        <taxon>Lophotrochozoa</taxon>
        <taxon>Mollusca</taxon>
        <taxon>Bivalvia</taxon>
        <taxon>Autobranchia</taxon>
        <taxon>Heteroconchia</taxon>
        <taxon>Euheterodonta</taxon>
        <taxon>Imparidentia</taxon>
        <taxon>Neoheterodontei</taxon>
        <taxon>Myida</taxon>
        <taxon>Dreissenoidea</taxon>
        <taxon>Dreissenidae</taxon>
        <taxon>Dreissena</taxon>
    </lineage>
</organism>
<dbReference type="AlphaFoldDB" id="A0A9D4R4H2"/>
<accession>A0A9D4R4H2</accession>
<comment type="caution">
    <text evidence="2">The sequence shown here is derived from an EMBL/GenBank/DDBJ whole genome shotgun (WGS) entry which is preliminary data.</text>
</comment>
<protein>
    <submittedName>
        <fullName evidence="2">Uncharacterized protein</fullName>
    </submittedName>
</protein>
<evidence type="ECO:0000256" key="1">
    <source>
        <dbReference type="SAM" id="MobiDB-lite"/>
    </source>
</evidence>
<sequence>MKHDRYIDHDSQMTPIDFQVGALVQGQQAQAEDGASPDNPAVKRISPFKFLTRSRIKPNGDIPGVNDDEGDDVDDDDEEDDDGDDGAATAKDDIG</sequence>
<dbReference type="EMBL" id="JAIWYP010000003">
    <property type="protein sequence ID" value="KAH3853622.1"/>
    <property type="molecule type" value="Genomic_DNA"/>
</dbReference>
<name>A0A9D4R4H2_DREPO</name>
<gene>
    <name evidence="2" type="ORF">DPMN_096153</name>
</gene>
<dbReference type="Proteomes" id="UP000828390">
    <property type="component" value="Unassembled WGS sequence"/>
</dbReference>
<reference evidence="2" key="2">
    <citation type="submission" date="2020-11" db="EMBL/GenBank/DDBJ databases">
        <authorList>
            <person name="McCartney M.A."/>
            <person name="Auch B."/>
            <person name="Kono T."/>
            <person name="Mallez S."/>
            <person name="Becker A."/>
            <person name="Gohl D.M."/>
            <person name="Silverstein K.A.T."/>
            <person name="Koren S."/>
            <person name="Bechman K.B."/>
            <person name="Herman A."/>
            <person name="Abrahante J.E."/>
            <person name="Garbe J."/>
        </authorList>
    </citation>
    <scope>NUCLEOTIDE SEQUENCE</scope>
    <source>
        <strain evidence="2">Duluth1</strain>
        <tissue evidence="2">Whole animal</tissue>
    </source>
</reference>
<evidence type="ECO:0000313" key="3">
    <source>
        <dbReference type="Proteomes" id="UP000828390"/>
    </source>
</evidence>
<proteinExistence type="predicted"/>
<feature type="compositionally biased region" description="Acidic residues" evidence="1">
    <location>
        <begin position="66"/>
        <end position="85"/>
    </location>
</feature>
<evidence type="ECO:0000313" key="2">
    <source>
        <dbReference type="EMBL" id="KAH3853622.1"/>
    </source>
</evidence>
<keyword evidence="3" id="KW-1185">Reference proteome</keyword>